<keyword evidence="5 6" id="KW-0472">Membrane</keyword>
<dbReference type="AlphaFoldDB" id="A0A8J5QK10"/>
<feature type="transmembrane region" description="Helical" evidence="6">
    <location>
        <begin position="173"/>
        <end position="196"/>
    </location>
</feature>
<dbReference type="InterPro" id="IPR007881">
    <property type="entry name" value="UNC-50"/>
</dbReference>
<dbReference type="Pfam" id="PF05216">
    <property type="entry name" value="UNC-50"/>
    <property type="match status" value="1"/>
</dbReference>
<keyword evidence="4 6" id="KW-1133">Transmembrane helix</keyword>
<evidence type="ECO:0000256" key="6">
    <source>
        <dbReference type="SAM" id="Phobius"/>
    </source>
</evidence>
<comment type="caution">
    <text evidence="7">The sequence shown here is derived from an EMBL/GenBank/DDBJ whole genome shotgun (WGS) entry which is preliminary data.</text>
</comment>
<comment type="subcellular location">
    <subcellularLocation>
        <location evidence="1">Membrane</location>
        <topology evidence="1">Multi-pass membrane protein</topology>
    </subcellularLocation>
</comment>
<keyword evidence="8" id="KW-1185">Reference proteome</keyword>
<sequence>MSKRVNLPYTTQDLFPQTLPTPNTSRFGVGSVGGGSIASGAASSLYTPRSTTNYYFNNNNYNTSMTNKFRNFKVMIKRLFKPTTLDFETAIWEIFHLIINPRKMYRSHYFYKQQTNTSGVAGSGTGGSSISGKSSYTRDDPSFLILLTAFLSISAIAWGLAYSPSIIDIFKLIVYMVFIDFYLMGVIIATITWFVANKLFNNNFGSLLGGGIGGNSINQYSFNYIEWGFCFDIHCNSFLIIWCLLYVIQFILLPIIRIKQSIIALILGNSLYFGSIGYYFVVTFYGFNSLPFITNTNFIKSSNNQTNSPARILQLVVIAGILPLLAIGWLITIIFRFNVADAMVETYFN</sequence>
<evidence type="ECO:0000256" key="5">
    <source>
        <dbReference type="ARBA" id="ARBA00023136"/>
    </source>
</evidence>
<feature type="transmembrane region" description="Helical" evidence="6">
    <location>
        <begin position="263"/>
        <end position="287"/>
    </location>
</feature>
<comment type="similarity">
    <text evidence="2">Belongs to the unc-50 family.</text>
</comment>
<dbReference type="EMBL" id="JAGSYN010000183">
    <property type="protein sequence ID" value="KAG7662167.1"/>
    <property type="molecule type" value="Genomic_DNA"/>
</dbReference>
<evidence type="ECO:0000256" key="3">
    <source>
        <dbReference type="ARBA" id="ARBA00022692"/>
    </source>
</evidence>
<organism evidence="7 8">
    <name type="scientific">[Candida] subhashii</name>
    <dbReference type="NCBI Taxonomy" id="561895"/>
    <lineage>
        <taxon>Eukaryota</taxon>
        <taxon>Fungi</taxon>
        <taxon>Dikarya</taxon>
        <taxon>Ascomycota</taxon>
        <taxon>Saccharomycotina</taxon>
        <taxon>Pichiomycetes</taxon>
        <taxon>Debaryomycetaceae</taxon>
        <taxon>Spathaspora</taxon>
    </lineage>
</organism>
<dbReference type="OrthoDB" id="10027013at2759"/>
<accession>A0A8J5QK10</accession>
<keyword evidence="3 6" id="KW-0812">Transmembrane</keyword>
<evidence type="ECO:0000256" key="1">
    <source>
        <dbReference type="ARBA" id="ARBA00004141"/>
    </source>
</evidence>
<dbReference type="Proteomes" id="UP000694255">
    <property type="component" value="Unassembled WGS sequence"/>
</dbReference>
<gene>
    <name evidence="7" type="ORF">J8A68_004295</name>
</gene>
<evidence type="ECO:0008006" key="9">
    <source>
        <dbReference type="Google" id="ProtNLM"/>
    </source>
</evidence>
<evidence type="ECO:0000256" key="2">
    <source>
        <dbReference type="ARBA" id="ARBA00006293"/>
    </source>
</evidence>
<proteinExistence type="inferred from homology"/>
<dbReference type="PANTHER" id="PTHR12841:SF6">
    <property type="entry name" value="PROTEIN UNC-50 HOMOLOG"/>
    <property type="match status" value="1"/>
</dbReference>
<feature type="transmembrane region" description="Helical" evidence="6">
    <location>
        <begin position="312"/>
        <end position="335"/>
    </location>
</feature>
<dbReference type="GO" id="GO:0000139">
    <property type="term" value="C:Golgi membrane"/>
    <property type="evidence" value="ECO:0007669"/>
    <property type="project" value="TreeGrafter"/>
</dbReference>
<feature type="transmembrane region" description="Helical" evidence="6">
    <location>
        <begin position="143"/>
        <end position="161"/>
    </location>
</feature>
<name>A0A8J5QK10_9ASCO</name>
<evidence type="ECO:0000313" key="8">
    <source>
        <dbReference type="Proteomes" id="UP000694255"/>
    </source>
</evidence>
<evidence type="ECO:0000313" key="7">
    <source>
        <dbReference type="EMBL" id="KAG7662167.1"/>
    </source>
</evidence>
<protein>
    <recommendedName>
        <fullName evidence="9">UNC-50</fullName>
    </recommendedName>
</protein>
<dbReference type="PANTHER" id="PTHR12841">
    <property type="entry name" value="PROTEIN UNC-50 HOMOLOG"/>
    <property type="match status" value="1"/>
</dbReference>
<dbReference type="GeneID" id="73471095"/>
<feature type="transmembrane region" description="Helical" evidence="6">
    <location>
        <begin position="237"/>
        <end position="256"/>
    </location>
</feature>
<dbReference type="RefSeq" id="XP_049262400.1">
    <property type="nucleotide sequence ID" value="XM_049408240.1"/>
</dbReference>
<reference evidence="7 8" key="1">
    <citation type="journal article" date="2021" name="DNA Res.">
        <title>Genome analysis of Candida subhashii reveals its hybrid nature and dual mitochondrial genome conformations.</title>
        <authorList>
            <person name="Mixao V."/>
            <person name="Hegedusova E."/>
            <person name="Saus E."/>
            <person name="Pryszcz L.P."/>
            <person name="Cillingova A."/>
            <person name="Nosek J."/>
            <person name="Gabaldon T."/>
        </authorList>
    </citation>
    <scope>NUCLEOTIDE SEQUENCE [LARGE SCALE GENOMIC DNA]</scope>
    <source>
        <strain evidence="7 8">CBS 10753</strain>
    </source>
</reference>
<evidence type="ECO:0000256" key="4">
    <source>
        <dbReference type="ARBA" id="ARBA00022989"/>
    </source>
</evidence>